<dbReference type="InterPro" id="IPR002017">
    <property type="entry name" value="Spectrin_repeat"/>
</dbReference>
<gene>
    <name evidence="3" type="ORF">CIB84_016854</name>
</gene>
<evidence type="ECO:0000256" key="1">
    <source>
        <dbReference type="ARBA" id="ARBA00022737"/>
    </source>
</evidence>
<dbReference type="SUPFAM" id="SSF46966">
    <property type="entry name" value="Spectrin repeat"/>
    <property type="match status" value="3"/>
</dbReference>
<feature type="non-terminal residue" evidence="3">
    <location>
        <position position="1"/>
    </location>
</feature>
<dbReference type="InterPro" id="IPR018159">
    <property type="entry name" value="Spectrin/alpha-actinin"/>
</dbReference>
<evidence type="ECO:0000313" key="4">
    <source>
        <dbReference type="Proteomes" id="UP000237246"/>
    </source>
</evidence>
<dbReference type="Proteomes" id="UP000237246">
    <property type="component" value="Unassembled WGS sequence"/>
</dbReference>
<evidence type="ECO:0000256" key="2">
    <source>
        <dbReference type="ARBA" id="ARBA00023203"/>
    </source>
</evidence>
<evidence type="ECO:0008006" key="5">
    <source>
        <dbReference type="Google" id="ProtNLM"/>
    </source>
</evidence>
<keyword evidence="2" id="KW-0009">Actin-binding</keyword>
<keyword evidence="1" id="KW-0677">Repeat</keyword>
<dbReference type="Pfam" id="PF00435">
    <property type="entry name" value="Spectrin"/>
    <property type="match status" value="3"/>
</dbReference>
<dbReference type="GO" id="GO:0003779">
    <property type="term" value="F:actin binding"/>
    <property type="evidence" value="ECO:0007669"/>
    <property type="project" value="UniProtKB-KW"/>
</dbReference>
<comment type="caution">
    <text evidence="3">The sequence shown here is derived from an EMBL/GenBank/DDBJ whole genome shotgun (WGS) entry which is preliminary data.</text>
</comment>
<dbReference type="SMART" id="SM00150">
    <property type="entry name" value="SPEC"/>
    <property type="match status" value="3"/>
</dbReference>
<proteinExistence type="predicted"/>
<reference evidence="3 4" key="1">
    <citation type="submission" date="2018-01" db="EMBL/GenBank/DDBJ databases">
        <title>Comparison of the Chinese Bamboo Partridge and Red Junglefowl genome sequences highlights the importance of demography in genome evolution.</title>
        <authorList>
            <person name="Tiley G.P."/>
            <person name="Kimball R.T."/>
            <person name="Braun E.L."/>
            <person name="Burleigh J.G."/>
        </authorList>
    </citation>
    <scope>NUCLEOTIDE SEQUENCE [LARGE SCALE GENOMIC DNA]</scope>
    <source>
        <strain evidence="3">RTK389</strain>
        <tissue evidence="3">Blood</tissue>
    </source>
</reference>
<keyword evidence="4" id="KW-1185">Reference proteome</keyword>
<evidence type="ECO:0000313" key="3">
    <source>
        <dbReference type="EMBL" id="POI19401.1"/>
    </source>
</evidence>
<dbReference type="AlphaFoldDB" id="A0A2P4S5L0"/>
<dbReference type="CDD" id="cd00176">
    <property type="entry name" value="SPEC"/>
    <property type="match status" value="1"/>
</dbReference>
<name>A0A2P4S5L0_BAMTH</name>
<dbReference type="FunFam" id="1.20.58.60:FF:000106">
    <property type="entry name" value="Spectrin beta chain"/>
    <property type="match status" value="1"/>
</dbReference>
<dbReference type="EMBL" id="PPHD01102419">
    <property type="protein sequence ID" value="POI19401.1"/>
    <property type="molecule type" value="Genomic_DNA"/>
</dbReference>
<accession>A0A2P4S5L0</accession>
<dbReference type="Gene3D" id="1.20.58.60">
    <property type="match status" value="3"/>
</dbReference>
<dbReference type="PANTHER" id="PTHR11915">
    <property type="entry name" value="SPECTRIN/FILAMIN RELATED CYTOSKELETAL PROTEIN"/>
    <property type="match status" value="1"/>
</dbReference>
<dbReference type="OrthoDB" id="9120143at2759"/>
<organism evidence="3 4">
    <name type="scientific">Bambusicola thoracicus</name>
    <name type="common">Chinese bamboo-partridge</name>
    <name type="synonym">Perdix thoracica</name>
    <dbReference type="NCBI Taxonomy" id="9083"/>
    <lineage>
        <taxon>Eukaryota</taxon>
        <taxon>Metazoa</taxon>
        <taxon>Chordata</taxon>
        <taxon>Craniata</taxon>
        <taxon>Vertebrata</taxon>
        <taxon>Euteleostomi</taxon>
        <taxon>Archelosauria</taxon>
        <taxon>Archosauria</taxon>
        <taxon>Dinosauria</taxon>
        <taxon>Saurischia</taxon>
        <taxon>Theropoda</taxon>
        <taxon>Coelurosauria</taxon>
        <taxon>Aves</taxon>
        <taxon>Neognathae</taxon>
        <taxon>Galloanserae</taxon>
        <taxon>Galliformes</taxon>
        <taxon>Phasianidae</taxon>
        <taxon>Perdicinae</taxon>
        <taxon>Bambusicola</taxon>
    </lineage>
</organism>
<sequence>GVGSGVGSQWQLPMVPVLLPGADGLCRFPQARLQSQELGKHLQAVDELLQLHALVEADIAAQAERVRAVSSAAQRFARPTEGYKPCDPELVRERVARLEQRYRQLTELAAQRRARLEESRRFWKFFWDVGEEEAWMREQERLLSSEDVGRDLTSSLRLLSQHAAFRHELSGRAGPLQQALAEGRALVGQGHAGAQRVGDRLRELEERWRALGELAEERERRLRDAAALFQFQAEAADVEGWLEDALRLAGSPELGHDEFSTRSLARQHREVQEEVRGHRPAIAALREQLGALPEGSADVAGVAGRLPALERRYRELWERTERRRTELQDALTLYTMRSEADACGLWVAEKEQWLQALLVPEKLEDLEVVQQR</sequence>
<protein>
    <recommendedName>
        <fullName evidence="5">SPTB2 protein</fullName>
    </recommendedName>
</protein>